<dbReference type="GO" id="GO:0005524">
    <property type="term" value="F:ATP binding"/>
    <property type="evidence" value="ECO:0007669"/>
    <property type="project" value="UniProtKB-KW"/>
</dbReference>
<dbReference type="Pfam" id="PF13149">
    <property type="entry name" value="Mfa_like_1"/>
    <property type="match status" value="2"/>
</dbReference>
<keyword evidence="7" id="KW-0547">Nucleotide-binding</keyword>
<evidence type="ECO:0000256" key="12">
    <source>
        <dbReference type="ARBA" id="ARBA00023137"/>
    </source>
</evidence>
<evidence type="ECO:0000256" key="5">
    <source>
        <dbReference type="ARBA" id="ARBA00022692"/>
    </source>
</evidence>
<comment type="subcellular location">
    <subcellularLocation>
        <location evidence="1">Cell membrane</location>
        <topology evidence="1">Single-pass type I membrane protein</topology>
    </subcellularLocation>
</comment>
<dbReference type="RefSeq" id="WP_153097184.1">
    <property type="nucleotide sequence ID" value="NZ_VZBP01000121.1"/>
</dbReference>
<keyword evidence="15" id="KW-0325">Glycoprotein</keyword>
<feature type="domain" description="ALK/LTK-like glycine-rich" evidence="17">
    <location>
        <begin position="684"/>
        <end position="921"/>
    </location>
</feature>
<dbReference type="EC" id="2.7.10.1" evidence="2"/>
<gene>
    <name evidence="18" type="ORF">F7D57_09035</name>
</gene>
<evidence type="ECO:0000256" key="16">
    <source>
        <dbReference type="SAM" id="SignalP"/>
    </source>
</evidence>
<dbReference type="InterPro" id="IPR055163">
    <property type="entry name" value="ALK/LTK-like_GRD"/>
</dbReference>
<protein>
    <recommendedName>
        <fullName evidence="2">receptor protein-tyrosine kinase</fullName>
        <ecNumber evidence="2">2.7.10.1</ecNumber>
    </recommendedName>
</protein>
<keyword evidence="4" id="KW-0808">Transferase</keyword>
<dbReference type="PROSITE" id="PS51257">
    <property type="entry name" value="PROKAR_LIPOPROTEIN"/>
    <property type="match status" value="1"/>
</dbReference>
<keyword evidence="13" id="KW-1015">Disulfide bond</keyword>
<dbReference type="GO" id="GO:0004714">
    <property type="term" value="F:transmembrane receptor protein tyrosine kinase activity"/>
    <property type="evidence" value="ECO:0007669"/>
    <property type="project" value="UniProtKB-EC"/>
</dbReference>
<keyword evidence="6 16" id="KW-0732">Signal</keyword>
<name>A0AA90VGS7_9BACT</name>
<reference evidence="19" key="1">
    <citation type="submission" date="2019-09" db="EMBL/GenBank/DDBJ databases">
        <title>Distinct polysaccharide growth profiles of human intestinal Prevotella copri isolates.</title>
        <authorList>
            <person name="Fehlner-Peach H."/>
            <person name="Magnabosco C."/>
            <person name="Raghavan V."/>
            <person name="Scher J.U."/>
            <person name="Tett A."/>
            <person name="Cox L.M."/>
            <person name="Gottsegen C."/>
            <person name="Watters A."/>
            <person name="Wiltshire- Gordon J.D."/>
            <person name="Segata N."/>
            <person name="Bonneau R."/>
            <person name="Littman D.R."/>
        </authorList>
    </citation>
    <scope>NUCLEOTIDE SEQUENCE [LARGE SCALE GENOMIC DNA]</scope>
    <source>
        <strain evidence="19">iA624</strain>
    </source>
</reference>
<evidence type="ECO:0000256" key="10">
    <source>
        <dbReference type="ARBA" id="ARBA00022989"/>
    </source>
</evidence>
<dbReference type="GO" id="GO:0005886">
    <property type="term" value="C:plasma membrane"/>
    <property type="evidence" value="ECO:0007669"/>
    <property type="project" value="UniProtKB-SubCell"/>
</dbReference>
<evidence type="ECO:0000256" key="11">
    <source>
        <dbReference type="ARBA" id="ARBA00023136"/>
    </source>
</evidence>
<evidence type="ECO:0000256" key="9">
    <source>
        <dbReference type="ARBA" id="ARBA00022840"/>
    </source>
</evidence>
<dbReference type="Pfam" id="PF12810">
    <property type="entry name" value="ALK_LTK_GRD"/>
    <property type="match status" value="1"/>
</dbReference>
<keyword evidence="9" id="KW-0067">ATP-binding</keyword>
<organism evidence="18 19">
    <name type="scientific">Segatella copri</name>
    <dbReference type="NCBI Taxonomy" id="165179"/>
    <lineage>
        <taxon>Bacteria</taxon>
        <taxon>Pseudomonadati</taxon>
        <taxon>Bacteroidota</taxon>
        <taxon>Bacteroidia</taxon>
        <taxon>Bacteroidales</taxon>
        <taxon>Prevotellaceae</taxon>
        <taxon>Segatella</taxon>
    </lineage>
</organism>
<evidence type="ECO:0000256" key="1">
    <source>
        <dbReference type="ARBA" id="ARBA00004251"/>
    </source>
</evidence>
<feature type="chain" id="PRO_5041727821" description="receptor protein-tyrosine kinase" evidence="16">
    <location>
        <begin position="24"/>
        <end position="926"/>
    </location>
</feature>
<keyword evidence="5" id="KW-0812">Transmembrane</keyword>
<comment type="caution">
    <text evidence="18">The sequence shown here is derived from an EMBL/GenBank/DDBJ whole genome shotgun (WGS) entry which is preliminary data.</text>
</comment>
<keyword evidence="14" id="KW-0675">Receptor</keyword>
<evidence type="ECO:0000256" key="2">
    <source>
        <dbReference type="ARBA" id="ARBA00011902"/>
    </source>
</evidence>
<dbReference type="AlphaFoldDB" id="A0AA90VGS7"/>
<dbReference type="Proteomes" id="UP000405805">
    <property type="component" value="Unassembled WGS sequence"/>
</dbReference>
<evidence type="ECO:0000256" key="4">
    <source>
        <dbReference type="ARBA" id="ARBA00022679"/>
    </source>
</evidence>
<evidence type="ECO:0000256" key="3">
    <source>
        <dbReference type="ARBA" id="ARBA00022475"/>
    </source>
</evidence>
<keyword evidence="11" id="KW-0472">Membrane</keyword>
<keyword evidence="12" id="KW-0829">Tyrosine-protein kinase</keyword>
<evidence type="ECO:0000256" key="15">
    <source>
        <dbReference type="ARBA" id="ARBA00023180"/>
    </source>
</evidence>
<accession>A0AA90VGS7</accession>
<dbReference type="InterPro" id="IPR042278">
    <property type="entry name" value="Mfa-like_1_N"/>
</dbReference>
<proteinExistence type="predicted"/>
<evidence type="ECO:0000256" key="14">
    <source>
        <dbReference type="ARBA" id="ARBA00023170"/>
    </source>
</evidence>
<dbReference type="Gene3D" id="2.60.40.2620">
    <property type="entry name" value="Fimbrillin-like"/>
    <property type="match status" value="2"/>
</dbReference>
<evidence type="ECO:0000256" key="7">
    <source>
        <dbReference type="ARBA" id="ARBA00022741"/>
    </source>
</evidence>
<keyword evidence="8" id="KW-0418">Kinase</keyword>
<dbReference type="CDD" id="cd13120">
    <property type="entry name" value="BF2867_like_N"/>
    <property type="match status" value="2"/>
</dbReference>
<evidence type="ECO:0000313" key="19">
    <source>
        <dbReference type="Proteomes" id="UP000405805"/>
    </source>
</evidence>
<keyword evidence="10" id="KW-1133">Transmembrane helix</keyword>
<evidence type="ECO:0000256" key="13">
    <source>
        <dbReference type="ARBA" id="ARBA00023157"/>
    </source>
</evidence>
<evidence type="ECO:0000259" key="17">
    <source>
        <dbReference type="Pfam" id="PF12810"/>
    </source>
</evidence>
<feature type="signal peptide" evidence="16">
    <location>
        <begin position="1"/>
        <end position="23"/>
    </location>
</feature>
<evidence type="ECO:0000256" key="8">
    <source>
        <dbReference type="ARBA" id="ARBA00022777"/>
    </source>
</evidence>
<dbReference type="EMBL" id="VZBP01000121">
    <property type="protein sequence ID" value="MQO09849.1"/>
    <property type="molecule type" value="Genomic_DNA"/>
</dbReference>
<evidence type="ECO:0000313" key="18">
    <source>
        <dbReference type="EMBL" id="MQO09849.1"/>
    </source>
</evidence>
<evidence type="ECO:0000256" key="6">
    <source>
        <dbReference type="ARBA" id="ARBA00022729"/>
    </source>
</evidence>
<dbReference type="InterPro" id="IPR025049">
    <property type="entry name" value="Mfa-like_1"/>
</dbReference>
<sequence>MMKKTYKSSLLALSVLASFTSCSESESLQQANLSKDKITFHATLDNSWKPLSPASSSRAAIAAATEKGPIVVSTPFGKPLYLHSVVQETADLQQAAATTRGAMQEGTTLDNTYYNNSFGVTAISTNNGTNTALFTNQKASKNNEDIWEIEDKTNSRWPFDALVSFHAYAPFNDATDGMWSVTTDAEKVKTKIKYTAKSAETEIPSQPDIIVATNAESRSVSSDDKAVELKFSHALTAVNFAISQDLTEIFKTGATDGSKLKSIKLSGIPNEGTCELTAKAGDPQTPSQIWTFEKEADRSKEKTGSYTFNLENKNITIGESYALTSNEDKNILMMIPQNLQGTDAKLIFVLDIKGKGDQTFTFDLSNQTWLPGTSVTYKLSASAINHLENAEVKFPDSWKDTEQVKYSYPKTDFKEGESIGLYVVNSNNAIEGENLECVKQVDGSWKIGDGNTKYLKLKNYKYFAYYPYNATAPTVDATKDKADEFFKDKITNWNPVKDQNAEDVLLSQDLQVGEGVIDNDASTLTFNMAHSMGLAVLNLKSKDVPEIRTFTTDKYTYYYPDFDSRATSKPATSEYTNSTTTKNIGVSTQFKGNIPYSVPAVTNRYLQIVKPNINVAFTAAETSAVNRDGWGILEKEKNTFNVDKNSVSVKDITSDAEFYYFARKYTAKDKYEDNKTEKFTVPVNGDYKLQCWGASGWYDKGLGGYVEGSKDYSKGFNLYICVGGTRNFWNNNPEWNGLDYKSTCGIGGGCTSITTTLMGDGQLKRYSDVRNTDVVMVAGGGGGFDLVGTAGSAGGEVGQSGSKEKIKITGGTQTEGGTTTAGGFPNCSLFHGNFGFGGCGTQRGTGNFGGQGGGGWYGGGGSCVKGGAGGGSSYFSKDANLLKNGKTIAGYDDGTTDELQPTPDGTGTQRGHLKHGVCIITQTSFK</sequence>
<keyword evidence="3" id="KW-1003">Cell membrane</keyword>